<evidence type="ECO:0000313" key="2">
    <source>
        <dbReference type="Proteomes" id="UP001552479"/>
    </source>
</evidence>
<accession>A0ABV3IVX3</accession>
<reference evidence="1 2" key="1">
    <citation type="submission" date="2024-06" db="EMBL/GenBank/DDBJ databases">
        <title>The Natural Products Discovery Center: Release of the First 8490 Sequenced Strains for Exploring Actinobacteria Biosynthetic Diversity.</title>
        <authorList>
            <person name="Kalkreuter E."/>
            <person name="Kautsar S.A."/>
            <person name="Yang D."/>
            <person name="Bader C.D."/>
            <person name="Teijaro C.N."/>
            <person name="Fluegel L."/>
            <person name="Davis C.M."/>
            <person name="Simpson J.R."/>
            <person name="Lauterbach L."/>
            <person name="Steele A.D."/>
            <person name="Gui C."/>
            <person name="Meng S."/>
            <person name="Li G."/>
            <person name="Viehrig K."/>
            <person name="Ye F."/>
            <person name="Su P."/>
            <person name="Kiefer A.F."/>
            <person name="Nichols A."/>
            <person name="Cepeda A.J."/>
            <person name="Yan W."/>
            <person name="Fan B."/>
            <person name="Jiang Y."/>
            <person name="Adhikari A."/>
            <person name="Zheng C.-J."/>
            <person name="Schuster L."/>
            <person name="Cowan T.M."/>
            <person name="Smanski M.J."/>
            <person name="Chevrette M.G."/>
            <person name="De Carvalho L.P.S."/>
            <person name="Shen B."/>
        </authorList>
    </citation>
    <scope>NUCLEOTIDE SEQUENCE [LARGE SCALE GENOMIC DNA]</scope>
    <source>
        <strain evidence="1 2">NPDC053791</strain>
    </source>
</reference>
<dbReference type="RefSeq" id="WP_366088416.1">
    <property type="nucleotide sequence ID" value="NZ_JBFASG010000014.1"/>
</dbReference>
<comment type="caution">
    <text evidence="1">The sequence shown here is derived from an EMBL/GenBank/DDBJ whole genome shotgun (WGS) entry which is preliminary data.</text>
</comment>
<evidence type="ECO:0000313" key="1">
    <source>
        <dbReference type="EMBL" id="MEV4924404.1"/>
    </source>
</evidence>
<name>A0ABV3IVX3_9ACTN</name>
<sequence>MVFGKRRPVDEPAVPAVLWTDVHKFTIGSVERPVTSKRKRAVHGPRAVRVPRGGNDHRVYAPCAYLAPASRPAPAGITGPRLYEDEDAQKLLCYLEPSDETEGEKPYRVLDGHGQLIGTVRRLAPAKRFLKHTWRIEQPGRPQIVGRNQWAVSSTKELAELAATKVVLNTFQAIVDMGAEGGDQPSKPRTLEWKADGKLVMTSEGSELVTIKADWLDRRLAFAFALLGDG</sequence>
<keyword evidence="2" id="KW-1185">Reference proteome</keyword>
<gene>
    <name evidence="1" type="ORF">AB0L03_16410</name>
</gene>
<protein>
    <submittedName>
        <fullName evidence="1">Uncharacterized protein</fullName>
    </submittedName>
</protein>
<organism evidence="1 2">
    <name type="scientific">Streptomyces roseoverticillatus</name>
    <dbReference type="NCBI Taxonomy" id="66429"/>
    <lineage>
        <taxon>Bacteria</taxon>
        <taxon>Bacillati</taxon>
        <taxon>Actinomycetota</taxon>
        <taxon>Actinomycetes</taxon>
        <taxon>Kitasatosporales</taxon>
        <taxon>Streptomycetaceae</taxon>
        <taxon>Streptomyces</taxon>
    </lineage>
</organism>
<dbReference type="Proteomes" id="UP001552479">
    <property type="component" value="Unassembled WGS sequence"/>
</dbReference>
<proteinExistence type="predicted"/>
<dbReference type="EMBL" id="JBFASG010000014">
    <property type="protein sequence ID" value="MEV4924404.1"/>
    <property type="molecule type" value="Genomic_DNA"/>
</dbReference>